<dbReference type="OrthoDB" id="9762027at2"/>
<reference evidence="3 4" key="1">
    <citation type="submission" date="2016-02" db="EMBL/GenBank/DDBJ databases">
        <title>Genome sequence of Tissierella creatinophila DSM 6911.</title>
        <authorList>
            <person name="Poehlein A."/>
            <person name="Daniel R."/>
        </authorList>
    </citation>
    <scope>NUCLEOTIDE SEQUENCE [LARGE SCALE GENOMIC DNA]</scope>
    <source>
        <strain evidence="3 4">DSM 6911</strain>
    </source>
</reference>
<dbReference type="EMBL" id="LTDM01000002">
    <property type="protein sequence ID" value="OLS03817.1"/>
    <property type="molecule type" value="Genomic_DNA"/>
</dbReference>
<dbReference type="GO" id="GO:0046872">
    <property type="term" value="F:metal ion binding"/>
    <property type="evidence" value="ECO:0007669"/>
    <property type="project" value="InterPro"/>
</dbReference>
<dbReference type="Gene3D" id="3.30.830.10">
    <property type="entry name" value="Metalloenzyme, LuxS/M16 peptidase-like"/>
    <property type="match status" value="4"/>
</dbReference>
<feature type="coiled-coil region" evidence="1">
    <location>
        <begin position="915"/>
        <end position="942"/>
    </location>
</feature>
<dbReference type="FunFam" id="3.30.830.10:FF:000034">
    <property type="entry name" value="presequence protease 1, chloroplastic/mitochondrial"/>
    <property type="match status" value="1"/>
</dbReference>
<dbReference type="Pfam" id="PF00675">
    <property type="entry name" value="Peptidase_M16"/>
    <property type="match status" value="1"/>
</dbReference>
<protein>
    <submittedName>
        <fullName evidence="3">Protease 3</fullName>
        <ecNumber evidence="3">3.4.24.55</ecNumber>
    </submittedName>
</protein>
<evidence type="ECO:0000313" key="3">
    <source>
        <dbReference type="EMBL" id="OLS03817.1"/>
    </source>
</evidence>
<keyword evidence="1" id="KW-0175">Coiled coil</keyword>
<feature type="domain" description="Peptidase M16C associated" evidence="2">
    <location>
        <begin position="460"/>
        <end position="708"/>
    </location>
</feature>
<keyword evidence="3" id="KW-0378">Hydrolase</keyword>
<dbReference type="GO" id="GO:0016485">
    <property type="term" value="P:protein processing"/>
    <property type="evidence" value="ECO:0007669"/>
    <property type="project" value="TreeGrafter"/>
</dbReference>
<dbReference type="InterPro" id="IPR055130">
    <property type="entry name" value="PreP_C"/>
</dbReference>
<dbReference type="AlphaFoldDB" id="A0A1U7M939"/>
<organism evidence="3 4">
    <name type="scientific">Tissierella creatinophila DSM 6911</name>
    <dbReference type="NCBI Taxonomy" id="1123403"/>
    <lineage>
        <taxon>Bacteria</taxon>
        <taxon>Bacillati</taxon>
        <taxon>Bacillota</taxon>
        <taxon>Tissierellia</taxon>
        <taxon>Tissierellales</taxon>
        <taxon>Tissierellaceae</taxon>
        <taxon>Tissierella</taxon>
    </lineage>
</organism>
<accession>A0A1U7M939</accession>
<keyword evidence="4" id="KW-1185">Reference proteome</keyword>
<name>A0A1U7M939_TISCR</name>
<dbReference type="InterPro" id="IPR013578">
    <property type="entry name" value="Peptidase_M16C_assoc"/>
</dbReference>
<dbReference type="InterPro" id="IPR007863">
    <property type="entry name" value="Peptidase_M16_C"/>
</dbReference>
<dbReference type="SUPFAM" id="SSF63411">
    <property type="entry name" value="LuxS/MPP-like metallohydrolase"/>
    <property type="match status" value="4"/>
</dbReference>
<dbReference type="InterPro" id="IPR011249">
    <property type="entry name" value="Metalloenz_LuxS/M16"/>
</dbReference>
<evidence type="ECO:0000259" key="2">
    <source>
        <dbReference type="SMART" id="SM01264"/>
    </source>
</evidence>
<dbReference type="GO" id="GO:0004222">
    <property type="term" value="F:metalloendopeptidase activity"/>
    <property type="evidence" value="ECO:0007669"/>
    <property type="project" value="UniProtKB-EC"/>
</dbReference>
<evidence type="ECO:0000313" key="4">
    <source>
        <dbReference type="Proteomes" id="UP000186112"/>
    </source>
</evidence>
<dbReference type="InterPro" id="IPR011765">
    <property type="entry name" value="Pept_M16_N"/>
</dbReference>
<dbReference type="RefSeq" id="WP_075724115.1">
    <property type="nucleotide sequence ID" value="NZ_LTDM01000002.1"/>
</dbReference>
<dbReference type="Pfam" id="PF08367">
    <property type="entry name" value="M16C_assoc"/>
    <property type="match status" value="1"/>
</dbReference>
<gene>
    <name evidence="3" type="primary">ptrA_1</name>
    <name evidence="3" type="ORF">TICRE_01400</name>
</gene>
<dbReference type="Pfam" id="PF22516">
    <property type="entry name" value="PreP_C"/>
    <property type="match status" value="1"/>
</dbReference>
<evidence type="ECO:0000256" key="1">
    <source>
        <dbReference type="SAM" id="Coils"/>
    </source>
</evidence>
<dbReference type="Pfam" id="PF05193">
    <property type="entry name" value="Peptidase_M16_C"/>
    <property type="match status" value="1"/>
</dbReference>
<dbReference type="PANTHER" id="PTHR43016">
    <property type="entry name" value="PRESEQUENCE PROTEASE"/>
    <property type="match status" value="1"/>
</dbReference>
<dbReference type="EC" id="3.4.24.55" evidence="3"/>
<sequence>MNFEIGKIYNGFKLLEEKNVKEVNSISRLFTHEKTGAKLIYLSNEDNNKVFTIGFRTPPEDSTGVPHIIEHSVLSGSTKYRTKEPFMDLIKGSLQTFLNAMTYPDKTIYPVASRNDKDFQNLMDVYLDSVFNPRIYEMPEIFMQEGWHYEIMDKDSPIEYKGVVYNEMRGAYSSAESLLGERISQSLFPDTIYRHSSGGDPYIIPELTHENFLKFHTKYYHPSNSYIYLYGDGDVLEHLSYIDKEYLSNFDKKEIDTEIPIQNAIKNDLVEYYPIAQDESDENKDYLSLNFVIGKATDKKDSLMNEILNDVLINSTAGPIKEALLDAGIGEDIIGSSSGGIQPAFSIIAKNASENQKDKFKEVIFNTLNKLIKEGIDKKLIEATINKLEYSLREAGGYATVGIVYGFNIFDTWLYDGDPLANLEYEETIKFFREALKTNYYEDYIQKNFIENNHQSLVILKPQKGLAEEKDKIIEEQLASYKASLTADELDALIEENKALEKFQLSEDTIEDKNTIPKLLIEDVNNKPLQIDQDIYEKDVTILHHDLFTSGIIYLDLVFDLKHIEKDLVPYVSLLAQIVGSVDTKNYSYGDLSNEIYINTGGIYLNISALSDKKSDDFYPKLMLTSKVIRQKTTELFNLIKELITNTKLEDKKRIKEIINQIKSRIEMNIYSSGHAVASGRVTSYFSKPGKYLELISGLDFLWFIEDLAQNFDDKSDSILENLQKAYDLVFNKNGLIVNVTGEKEDLELVKKNLNIVKDVLNEEKYEEKIIDLSVEKLNEGILSSSNVQYVSKGYNLKQLGYEYNGNMSVLSTILSRDYLHNWIRAKGGAYGAGISFNLKGDVSTYSYRDPNLVETLKVYDNLGEYLKNLILTKDDLTNYIIGTMNKLDPPLTASQKGQIGLSRYITHLEYGDVKKQMEEVLSTTEEQIKSYAKLLEKIMQQNYLCVFGNETKIKQNKDVFLNLVPLKK</sequence>
<keyword evidence="3" id="KW-0645">Protease</keyword>
<dbReference type="SMART" id="SM01264">
    <property type="entry name" value="M16C_associated"/>
    <property type="match status" value="1"/>
</dbReference>
<comment type="caution">
    <text evidence="3">The sequence shown here is derived from an EMBL/GenBank/DDBJ whole genome shotgun (WGS) entry which is preliminary data.</text>
</comment>
<dbReference type="Proteomes" id="UP000186112">
    <property type="component" value="Unassembled WGS sequence"/>
</dbReference>
<dbReference type="PANTHER" id="PTHR43016:SF13">
    <property type="entry name" value="PRESEQUENCE PROTEASE, MITOCHONDRIAL"/>
    <property type="match status" value="1"/>
</dbReference>
<proteinExistence type="predicted"/>